<comment type="catalytic activity">
    <reaction evidence="12">
        <text>L-tyrosyl-[glycogenin] + UDP-alpha-D-glucose = alpha-D-glucosyl-L-tyrosyl-[glycogenin] + UDP + H(+)</text>
        <dbReference type="Rhea" id="RHEA:23360"/>
        <dbReference type="Rhea" id="RHEA-COMP:14604"/>
        <dbReference type="Rhea" id="RHEA-COMP:14605"/>
        <dbReference type="ChEBI" id="CHEBI:15378"/>
        <dbReference type="ChEBI" id="CHEBI:46858"/>
        <dbReference type="ChEBI" id="CHEBI:58223"/>
        <dbReference type="ChEBI" id="CHEBI:58885"/>
        <dbReference type="ChEBI" id="CHEBI:140573"/>
        <dbReference type="EC" id="2.4.1.186"/>
    </reaction>
</comment>
<evidence type="ECO:0000256" key="14">
    <source>
        <dbReference type="SAM" id="MobiDB-lite"/>
    </source>
</evidence>
<feature type="region of interest" description="Disordered" evidence="14">
    <location>
        <begin position="574"/>
        <end position="612"/>
    </location>
</feature>
<evidence type="ECO:0000256" key="10">
    <source>
        <dbReference type="ARBA" id="ARBA00038934"/>
    </source>
</evidence>
<dbReference type="PANTHER" id="PTHR11183">
    <property type="entry name" value="GLYCOGENIN SUBFAMILY MEMBER"/>
    <property type="match status" value="1"/>
</dbReference>
<dbReference type="InterPro" id="IPR029044">
    <property type="entry name" value="Nucleotide-diphossugar_trans"/>
</dbReference>
<keyword evidence="7" id="KW-0325">Glycoprotein</keyword>
<keyword evidence="6" id="KW-0320">Glycogen biosynthesis</keyword>
<protein>
    <recommendedName>
        <fullName evidence="10">glycogenin glucosyltransferase</fullName>
        <ecNumber evidence="10">2.4.1.186</ecNumber>
    </recommendedName>
</protein>
<sequence length="612" mass="67447">MVDGREKDEAFVTLATNDTYALGCLVVGSSLRRVATTRQLVVMITDGVSPSMRNQLGGLFDHTISVNLLDSTDTANLELLGRPDLSVTFTKLQCWRLTQFKKCVFLDADTLVIQNVDELFDREELSAAPDSGWPDCFNSGVFVYVPSDETYRNLLTFAITTGSFDGGDQGLLNLFFSSWATEDIGKHLPFTYNVVSQAFYSYLPALKQFHENVKVVHFIGPVKPWHHAYNTATGSVTQLPNTGNNQEFLQTWWDIFMDSVQPHLDPLINVFVRIEHRAPSPVHDSPQAASEVYQTNQDNSSHHHHHQDHHGHGDIRAQPTITYQVVYPYTPPELDKPHHHDVSPESKPYHEDSSQSNIVEIPVVYRDYKSFEAHYMEEPFSSVNPELPPIEHYTASVEIQGPAFVYGEGGDNNSNQSGPAQEDIVNVKNQGGHLDEIIAQVDSVESSGEVHVAGLTEDGADEVKERPVSDDKDDENGNISEKGGIVGDLANLTLADDGGPAKNDRERRLQWEQGQADYMGVDRFDNIKARLDEKITGASGSQTVVEDEVRSSGGDDDGQSVSLADSYGVTLANTSPGGVNLQDSSQQFAVSSQAQNEDDISSGHITEATDLL</sequence>
<feature type="non-terminal residue" evidence="15">
    <location>
        <position position="612"/>
    </location>
</feature>
<dbReference type="GO" id="GO:0005978">
    <property type="term" value="P:glycogen biosynthetic process"/>
    <property type="evidence" value="ECO:0007669"/>
    <property type="project" value="UniProtKB-KW"/>
</dbReference>
<dbReference type="AlphaFoldDB" id="A0A0B7AXQ2"/>
<dbReference type="InterPro" id="IPR002495">
    <property type="entry name" value="Glyco_trans_8"/>
</dbReference>
<comment type="similarity">
    <text evidence="9">Belongs to the glycosyltransferase 8 family. Glycogenin subfamily.</text>
</comment>
<evidence type="ECO:0000256" key="2">
    <source>
        <dbReference type="ARBA" id="ARBA00004496"/>
    </source>
</evidence>
<dbReference type="EMBL" id="HACG01038703">
    <property type="protein sequence ID" value="CEK85568.1"/>
    <property type="molecule type" value="Transcribed_RNA"/>
</dbReference>
<dbReference type="CDD" id="cd02537">
    <property type="entry name" value="GT8_Glycogenin"/>
    <property type="match status" value="1"/>
</dbReference>
<comment type="cofactor">
    <cofactor evidence="1">
        <name>Mn(2+)</name>
        <dbReference type="ChEBI" id="CHEBI:29035"/>
    </cofactor>
</comment>
<dbReference type="GO" id="GO:0046872">
    <property type="term" value="F:metal ion binding"/>
    <property type="evidence" value="ECO:0007669"/>
    <property type="project" value="UniProtKB-KW"/>
</dbReference>
<comment type="function">
    <text evidence="13">Self-glucosylating initiator of glycogen synthesis. It catalyzes the formation of a short alpha (1,4)-glucosyl chain covalently attached via a glucose 1-O-tyrosyl linkage to internal tyrosine residues and these chains act as primers for the elongation reaction catalyzed by glycogen synthase.</text>
</comment>
<dbReference type="Gene3D" id="3.90.550.10">
    <property type="entry name" value="Spore Coat Polysaccharide Biosynthesis Protein SpsA, Chain A"/>
    <property type="match status" value="1"/>
</dbReference>
<feature type="compositionally biased region" description="Basic and acidic residues" evidence="14">
    <location>
        <begin position="461"/>
        <end position="470"/>
    </location>
</feature>
<feature type="region of interest" description="Disordered" evidence="14">
    <location>
        <begin position="453"/>
        <end position="484"/>
    </location>
</feature>
<evidence type="ECO:0000256" key="13">
    <source>
        <dbReference type="ARBA" id="ARBA00057883"/>
    </source>
</evidence>
<dbReference type="GO" id="GO:0005737">
    <property type="term" value="C:cytoplasm"/>
    <property type="evidence" value="ECO:0007669"/>
    <property type="project" value="UniProtKB-SubCell"/>
</dbReference>
<keyword evidence="3" id="KW-0963">Cytoplasm</keyword>
<evidence type="ECO:0000256" key="9">
    <source>
        <dbReference type="ARBA" id="ARBA00038162"/>
    </source>
</evidence>
<feature type="compositionally biased region" description="Basic and acidic residues" evidence="14">
    <location>
        <begin position="333"/>
        <end position="353"/>
    </location>
</feature>
<dbReference type="GO" id="GO:0008466">
    <property type="term" value="F:glycogenin glucosyltransferase activity"/>
    <property type="evidence" value="ECO:0007669"/>
    <property type="project" value="UniProtKB-EC"/>
</dbReference>
<evidence type="ECO:0000313" key="15">
    <source>
        <dbReference type="EMBL" id="CEK85568.1"/>
    </source>
</evidence>
<dbReference type="InterPro" id="IPR050587">
    <property type="entry name" value="GNT1/Glycosyltrans_8"/>
</dbReference>
<accession>A0A0B7AXQ2</accession>
<feature type="region of interest" description="Disordered" evidence="14">
    <location>
        <begin position="329"/>
        <end position="355"/>
    </location>
</feature>
<comment type="subcellular location">
    <subcellularLocation>
        <location evidence="2">Cytoplasm</location>
    </subcellularLocation>
</comment>
<evidence type="ECO:0000256" key="7">
    <source>
        <dbReference type="ARBA" id="ARBA00023180"/>
    </source>
</evidence>
<reference evidence="15" key="1">
    <citation type="submission" date="2014-12" db="EMBL/GenBank/DDBJ databases">
        <title>Insight into the proteome of Arion vulgaris.</title>
        <authorList>
            <person name="Aradska J."/>
            <person name="Bulat T."/>
            <person name="Smidak R."/>
            <person name="Sarate P."/>
            <person name="Gangsoo J."/>
            <person name="Sialana F."/>
            <person name="Bilban M."/>
            <person name="Lubec G."/>
        </authorList>
    </citation>
    <scope>NUCLEOTIDE SEQUENCE</scope>
    <source>
        <tissue evidence="15">Skin</tissue>
    </source>
</reference>
<evidence type="ECO:0000256" key="5">
    <source>
        <dbReference type="ARBA" id="ARBA00022723"/>
    </source>
</evidence>
<keyword evidence="8" id="KW-0464">Manganese</keyword>
<keyword evidence="4" id="KW-0808">Transferase</keyword>
<dbReference type="FunFam" id="3.90.550.10:FF:000092">
    <property type="entry name" value="Glycogenin 2"/>
    <property type="match status" value="1"/>
</dbReference>
<gene>
    <name evidence="15" type="primary">ORF148890</name>
</gene>
<evidence type="ECO:0000256" key="11">
    <source>
        <dbReference type="ARBA" id="ARBA00050886"/>
    </source>
</evidence>
<comment type="catalytic activity">
    <reaction evidence="11">
        <text>[1,4-alpha-D-glucosyl](n)-L-tyrosyl-[glycogenin] + UDP-alpha-D-glucose = [1,4-alpha-D-glucosyl](n+1)-L-tyrosyl-[glycogenin] + UDP + H(+)</text>
        <dbReference type="Rhea" id="RHEA:56560"/>
        <dbReference type="Rhea" id="RHEA-COMP:14606"/>
        <dbReference type="Rhea" id="RHEA-COMP:14607"/>
        <dbReference type="ChEBI" id="CHEBI:15378"/>
        <dbReference type="ChEBI" id="CHEBI:58223"/>
        <dbReference type="ChEBI" id="CHEBI:58885"/>
        <dbReference type="ChEBI" id="CHEBI:140574"/>
        <dbReference type="EC" id="2.4.1.186"/>
    </reaction>
</comment>
<evidence type="ECO:0000256" key="1">
    <source>
        <dbReference type="ARBA" id="ARBA00001936"/>
    </source>
</evidence>
<organism evidence="15">
    <name type="scientific">Arion vulgaris</name>
    <dbReference type="NCBI Taxonomy" id="1028688"/>
    <lineage>
        <taxon>Eukaryota</taxon>
        <taxon>Metazoa</taxon>
        <taxon>Spiralia</taxon>
        <taxon>Lophotrochozoa</taxon>
        <taxon>Mollusca</taxon>
        <taxon>Gastropoda</taxon>
        <taxon>Heterobranchia</taxon>
        <taxon>Euthyneura</taxon>
        <taxon>Panpulmonata</taxon>
        <taxon>Eupulmonata</taxon>
        <taxon>Stylommatophora</taxon>
        <taxon>Helicina</taxon>
        <taxon>Arionoidea</taxon>
        <taxon>Arionidae</taxon>
        <taxon>Arion</taxon>
    </lineage>
</organism>
<evidence type="ECO:0000256" key="3">
    <source>
        <dbReference type="ARBA" id="ARBA00022490"/>
    </source>
</evidence>
<feature type="region of interest" description="Disordered" evidence="14">
    <location>
        <begin position="538"/>
        <end position="562"/>
    </location>
</feature>
<dbReference type="EC" id="2.4.1.186" evidence="10"/>
<keyword evidence="5" id="KW-0479">Metal-binding</keyword>
<evidence type="ECO:0000256" key="4">
    <source>
        <dbReference type="ARBA" id="ARBA00022679"/>
    </source>
</evidence>
<name>A0A0B7AXQ2_9EUPU</name>
<dbReference type="Pfam" id="PF01501">
    <property type="entry name" value="Glyco_transf_8"/>
    <property type="match status" value="1"/>
</dbReference>
<evidence type="ECO:0000256" key="8">
    <source>
        <dbReference type="ARBA" id="ARBA00023211"/>
    </source>
</evidence>
<proteinExistence type="inferred from homology"/>
<evidence type="ECO:0000256" key="6">
    <source>
        <dbReference type="ARBA" id="ARBA00023056"/>
    </source>
</evidence>
<dbReference type="SUPFAM" id="SSF53448">
    <property type="entry name" value="Nucleotide-diphospho-sugar transferases"/>
    <property type="match status" value="1"/>
</dbReference>
<feature type="compositionally biased region" description="Low complexity" evidence="14">
    <location>
        <begin position="582"/>
        <end position="595"/>
    </location>
</feature>
<feature type="region of interest" description="Disordered" evidence="14">
    <location>
        <begin position="279"/>
        <end position="316"/>
    </location>
</feature>
<evidence type="ECO:0000256" key="12">
    <source>
        <dbReference type="ARBA" id="ARBA00052293"/>
    </source>
</evidence>